<dbReference type="PROSITE" id="PS51296">
    <property type="entry name" value="RIESKE"/>
    <property type="match status" value="1"/>
</dbReference>
<dbReference type="GO" id="GO:0051537">
    <property type="term" value="F:2 iron, 2 sulfur cluster binding"/>
    <property type="evidence" value="ECO:0007669"/>
    <property type="project" value="UniProtKB-KW"/>
</dbReference>
<evidence type="ECO:0000259" key="11">
    <source>
        <dbReference type="PROSITE" id="PS51296"/>
    </source>
</evidence>
<keyword evidence="9" id="KW-0472">Membrane</keyword>
<dbReference type="InterPro" id="IPR050584">
    <property type="entry name" value="Cholesterol_7-desaturase"/>
</dbReference>
<evidence type="ECO:0000313" key="12">
    <source>
        <dbReference type="EMBL" id="ARZ66067.1"/>
    </source>
</evidence>
<evidence type="ECO:0000256" key="9">
    <source>
        <dbReference type="ARBA" id="ARBA00023136"/>
    </source>
</evidence>
<keyword evidence="8" id="KW-0411">Iron-sulfur</keyword>
<protein>
    <submittedName>
        <fullName evidence="12">(2Fe-2S)-binding protein</fullName>
    </submittedName>
</protein>
<comment type="subcellular location">
    <subcellularLocation>
        <location evidence="1">Membrane</location>
    </subcellularLocation>
</comment>
<evidence type="ECO:0000256" key="7">
    <source>
        <dbReference type="ARBA" id="ARBA00023004"/>
    </source>
</evidence>
<evidence type="ECO:0000256" key="3">
    <source>
        <dbReference type="ARBA" id="ARBA00022714"/>
    </source>
</evidence>
<dbReference type="GO" id="GO:0016705">
    <property type="term" value="F:oxidoreductase activity, acting on paired donors, with incorporation or reduction of molecular oxygen"/>
    <property type="evidence" value="ECO:0007669"/>
    <property type="project" value="UniProtKB-ARBA"/>
</dbReference>
<dbReference type="KEGG" id="salj:SMD11_0401"/>
<dbReference type="GO" id="GO:0016020">
    <property type="term" value="C:membrane"/>
    <property type="evidence" value="ECO:0007669"/>
    <property type="project" value="UniProtKB-SubCell"/>
</dbReference>
<dbReference type="PANTHER" id="PTHR21266:SF32">
    <property type="entry name" value="CHOLESTEROL 7-DESATURASE NVD"/>
    <property type="match status" value="1"/>
</dbReference>
<gene>
    <name evidence="12" type="primary">kshA</name>
    <name evidence="12" type="ORF">SMD11_0401</name>
</gene>
<dbReference type="EMBL" id="CP021744">
    <property type="protein sequence ID" value="ARZ66067.1"/>
    <property type="molecule type" value="Genomic_DNA"/>
</dbReference>
<evidence type="ECO:0000313" key="13">
    <source>
        <dbReference type="Proteomes" id="UP000195755"/>
    </source>
</evidence>
<dbReference type="RefSeq" id="WP_087924741.1">
    <property type="nucleotide sequence ID" value="NZ_CP021744.1"/>
</dbReference>
<dbReference type="GO" id="GO:0004497">
    <property type="term" value="F:monooxygenase activity"/>
    <property type="evidence" value="ECO:0007669"/>
    <property type="project" value="UniProtKB-ARBA"/>
</dbReference>
<evidence type="ECO:0000256" key="2">
    <source>
        <dbReference type="ARBA" id="ARBA00022692"/>
    </source>
</evidence>
<evidence type="ECO:0000256" key="8">
    <source>
        <dbReference type="ARBA" id="ARBA00023014"/>
    </source>
</evidence>
<dbReference type="AlphaFoldDB" id="A0A1Z2KVI4"/>
<keyword evidence="6" id="KW-0560">Oxidoreductase</keyword>
<evidence type="ECO:0000256" key="4">
    <source>
        <dbReference type="ARBA" id="ARBA00022723"/>
    </source>
</evidence>
<accession>A0A1Z2KVI4</accession>
<feature type="domain" description="Rieske" evidence="11">
    <location>
        <begin position="34"/>
        <end position="137"/>
    </location>
</feature>
<reference evidence="12 13" key="1">
    <citation type="submission" date="2017-06" db="EMBL/GenBank/DDBJ databases">
        <title>Streptomyces albireticuli Genome sequencing and assembly.</title>
        <authorList>
            <person name="Wang Y."/>
            <person name="Du B."/>
            <person name="Ding Y."/>
            <person name="Liu H."/>
            <person name="Hou Q."/>
            <person name="Liu K."/>
            <person name="Yao L."/>
            <person name="Wang C."/>
        </authorList>
    </citation>
    <scope>NUCLEOTIDE SEQUENCE [LARGE SCALE GENOMIC DNA]</scope>
    <source>
        <strain evidence="12 13">MDJK11</strain>
    </source>
</reference>
<keyword evidence="5" id="KW-1133">Transmembrane helix</keyword>
<dbReference type="Gene3D" id="3.90.380.10">
    <property type="entry name" value="Naphthalene 1,2-dioxygenase Alpha Subunit, Chain A, domain 1"/>
    <property type="match status" value="1"/>
</dbReference>
<organism evidence="12 13">
    <name type="scientific">Streptomyces albireticuli</name>
    <dbReference type="NCBI Taxonomy" id="1940"/>
    <lineage>
        <taxon>Bacteria</taxon>
        <taxon>Bacillati</taxon>
        <taxon>Actinomycetota</taxon>
        <taxon>Actinomycetes</taxon>
        <taxon>Kitasatosporales</taxon>
        <taxon>Streptomycetaceae</taxon>
        <taxon>Streptomyces</taxon>
    </lineage>
</organism>
<dbReference type="InterPro" id="IPR017941">
    <property type="entry name" value="Rieske_2Fe-2S"/>
</dbReference>
<keyword evidence="7" id="KW-0408">Iron</keyword>
<keyword evidence="4" id="KW-0479">Metal-binding</keyword>
<dbReference type="Pfam" id="PF00355">
    <property type="entry name" value="Rieske"/>
    <property type="match status" value="1"/>
</dbReference>
<dbReference type="SUPFAM" id="SSF55961">
    <property type="entry name" value="Bet v1-like"/>
    <property type="match status" value="1"/>
</dbReference>
<evidence type="ECO:0000256" key="10">
    <source>
        <dbReference type="SAM" id="MobiDB-lite"/>
    </source>
</evidence>
<dbReference type="GO" id="GO:0005737">
    <property type="term" value="C:cytoplasm"/>
    <property type="evidence" value="ECO:0007669"/>
    <property type="project" value="TreeGrafter"/>
</dbReference>
<dbReference type="PANTHER" id="PTHR21266">
    <property type="entry name" value="IRON-SULFUR DOMAIN CONTAINING PROTEIN"/>
    <property type="match status" value="1"/>
</dbReference>
<dbReference type="OrthoDB" id="5243643at2"/>
<keyword evidence="2" id="KW-0812">Transmembrane</keyword>
<sequence length="359" mass="40349">MKQRRRRPRPYDRELQSLRHPVGPERQGPVPVGWYFARFSRHLRRGEVVPVTYLAREYALFRTRGGQVGMIDSQCCHMGADLSRCGRVSEERLVCGFHAWEFGTDGTCRKIPGAGRVPSRAVQSSVPVTELGGIIWFWHGSPAPEPMDELAFAEDHRRHMYLGGEVLVCHADLLPIGEHVTDAAHWAYTHSPGRPMVSVQLTDEGRRFAFRIQPADADDSRIHHFRPYTLISMASPTTAVATPQPGPRAEGKPPRMAFIAAVSPVRPGVTLATWGLVVRKLGPDVPFWPVNRLWAAFLARLARHNHRADFDILRWMRPVARDLWSAADGPTVRAYRRFYRRNLPPAAEEPVAEGASGKG</sequence>
<proteinExistence type="predicted"/>
<name>A0A1Z2KVI4_9ACTN</name>
<dbReference type="Gene3D" id="2.102.10.10">
    <property type="entry name" value="Rieske [2Fe-2S] iron-sulphur domain"/>
    <property type="match status" value="1"/>
</dbReference>
<evidence type="ECO:0000256" key="6">
    <source>
        <dbReference type="ARBA" id="ARBA00023002"/>
    </source>
</evidence>
<dbReference type="InterPro" id="IPR036922">
    <property type="entry name" value="Rieske_2Fe-2S_sf"/>
</dbReference>
<evidence type="ECO:0000256" key="1">
    <source>
        <dbReference type="ARBA" id="ARBA00004370"/>
    </source>
</evidence>
<keyword evidence="3" id="KW-0001">2Fe-2S</keyword>
<dbReference type="GO" id="GO:0046872">
    <property type="term" value="F:metal ion binding"/>
    <property type="evidence" value="ECO:0007669"/>
    <property type="project" value="UniProtKB-KW"/>
</dbReference>
<dbReference type="Proteomes" id="UP000195755">
    <property type="component" value="Chromosome"/>
</dbReference>
<feature type="region of interest" description="Disordered" evidence="10">
    <location>
        <begin position="1"/>
        <end position="24"/>
    </location>
</feature>
<dbReference type="SUPFAM" id="SSF50022">
    <property type="entry name" value="ISP domain"/>
    <property type="match status" value="1"/>
</dbReference>
<evidence type="ECO:0000256" key="5">
    <source>
        <dbReference type="ARBA" id="ARBA00022989"/>
    </source>
</evidence>